<feature type="chain" id="PRO_5024856618" description="PLD phosphodiesterase domain-containing protein" evidence="2">
    <location>
        <begin position="21"/>
        <end position="653"/>
    </location>
</feature>
<dbReference type="InterPro" id="IPR025202">
    <property type="entry name" value="PLD-like_dom"/>
</dbReference>
<keyword evidence="2" id="KW-0732">Signal</keyword>
<reference evidence="4 5" key="1">
    <citation type="submission" date="2019-04" db="EMBL/GenBank/DDBJ databases">
        <title>Friends and foes A comparative genomics study of 23 Aspergillus species from section Flavi.</title>
        <authorList>
            <consortium name="DOE Joint Genome Institute"/>
            <person name="Kjaerbolling I."/>
            <person name="Vesth T."/>
            <person name="Frisvad J.C."/>
            <person name="Nybo J.L."/>
            <person name="Theobald S."/>
            <person name="Kildgaard S."/>
            <person name="Isbrandt T."/>
            <person name="Kuo A."/>
            <person name="Sato A."/>
            <person name="Lyhne E.K."/>
            <person name="Kogle M.E."/>
            <person name="Wiebenga A."/>
            <person name="Kun R.S."/>
            <person name="Lubbers R.J."/>
            <person name="Makela M.R."/>
            <person name="Barry K."/>
            <person name="Chovatia M."/>
            <person name="Clum A."/>
            <person name="Daum C."/>
            <person name="Haridas S."/>
            <person name="He G."/>
            <person name="LaButti K."/>
            <person name="Lipzen A."/>
            <person name="Mondo S."/>
            <person name="Riley R."/>
            <person name="Salamov A."/>
            <person name="Simmons B.A."/>
            <person name="Magnuson J.K."/>
            <person name="Henrissat B."/>
            <person name="Mortensen U.H."/>
            <person name="Larsen T.O."/>
            <person name="Devries R.P."/>
            <person name="Grigoriev I.V."/>
            <person name="Machida M."/>
            <person name="Baker S.E."/>
            <person name="Andersen M.R."/>
        </authorList>
    </citation>
    <scope>NUCLEOTIDE SEQUENCE [LARGE SCALE GENOMIC DNA]</scope>
    <source>
        <strain evidence="4 5">CBS 151.66</strain>
    </source>
</reference>
<dbReference type="InterPro" id="IPR001736">
    <property type="entry name" value="PLipase_D/transphosphatidylase"/>
</dbReference>
<evidence type="ECO:0000313" key="4">
    <source>
        <dbReference type="EMBL" id="KAB8076671.1"/>
    </source>
</evidence>
<dbReference type="GO" id="GO:0030572">
    <property type="term" value="F:phosphatidyltransferase activity"/>
    <property type="evidence" value="ECO:0007669"/>
    <property type="project" value="UniProtKB-ARBA"/>
</dbReference>
<name>A0A5N5X7E7_9EURO</name>
<feature type="compositionally biased region" description="Polar residues" evidence="1">
    <location>
        <begin position="386"/>
        <end position="399"/>
    </location>
</feature>
<evidence type="ECO:0000256" key="1">
    <source>
        <dbReference type="SAM" id="MobiDB-lite"/>
    </source>
</evidence>
<dbReference type="OrthoDB" id="9997422at2759"/>
<accession>A0A5N5X7E7</accession>
<protein>
    <recommendedName>
        <fullName evidence="3">PLD phosphodiesterase domain-containing protein</fullName>
    </recommendedName>
</protein>
<dbReference type="CDD" id="cd00138">
    <property type="entry name" value="PLDc_SF"/>
    <property type="match status" value="2"/>
</dbReference>
<evidence type="ECO:0000313" key="5">
    <source>
        <dbReference type="Proteomes" id="UP000326565"/>
    </source>
</evidence>
<sequence length="653" mass="72598">MVGSFVKLSISLFSICLGSAAIWYTRQPKSSNQTCANMLPDKVYQLCHKSETLSSELARDPDQAPTKVFHKLYRDHHAKKDNTKQENGVVGHNSLEKALECGNWGPTKPSNLFLKVYHDALCTLEKNPMAGVVSPPLMGSHGIAPLTIVAPLPDLCRHMANCIARAEKEVFLGTNFWIHSDASTLVTNAFRELSKRAGERGTKVVVKMIYDRGDPRQAYENHLDVPEKKYTSEAVQLPPAEEVPNIDLQVVNYHRPIFGTFHAKFMVIDRRIALLQSSNVQDNDNLEMMVRLEGPIVDAFYDTALISWGKHFNTPFPMLSSPAAGSPIPSLSQDIRPEDESQCLSLPEHTTADQNYDSDIIYEAQRVNGALYPQPGESKTAPVTRHLNTTTQPNITGDASDSDQDPMMTPYSISPPHEPFPMALVNREPWGAPNHTSIYTPQNAAFLSAINNAEHSIFVQTPNMNAEPLLEPLLGAVRRGVVVTCYLCLGYNDAGQLLPFQNGTNEMISHRLYTSLETQEERSRLRIYNYVGKDQTKPIHNRFKRRSCHIKLMIIDKKVAIQGNGNLDTQSFYHSQEVNVLIDSPLICNSWLETINRNQNTARYGAVSPEDGCWHDPVTGEVPEGSIGVNPGRFSWAKGVVGAVQRVRGAGGF</sequence>
<evidence type="ECO:0000259" key="3">
    <source>
        <dbReference type="PROSITE" id="PS50035"/>
    </source>
</evidence>
<dbReference type="GO" id="GO:0032049">
    <property type="term" value="P:cardiolipin biosynthetic process"/>
    <property type="evidence" value="ECO:0007669"/>
    <property type="project" value="UniProtKB-ARBA"/>
</dbReference>
<dbReference type="PROSITE" id="PS50035">
    <property type="entry name" value="PLD"/>
    <property type="match status" value="2"/>
</dbReference>
<keyword evidence="5" id="KW-1185">Reference proteome</keyword>
<gene>
    <name evidence="4" type="ORF">BDV29DRAFT_189305</name>
</gene>
<feature type="region of interest" description="Disordered" evidence="1">
    <location>
        <begin position="374"/>
        <end position="406"/>
    </location>
</feature>
<dbReference type="PANTHER" id="PTHR21248:SF22">
    <property type="entry name" value="PHOSPHOLIPASE D"/>
    <property type="match status" value="1"/>
</dbReference>
<proteinExistence type="predicted"/>
<evidence type="ECO:0000256" key="2">
    <source>
        <dbReference type="SAM" id="SignalP"/>
    </source>
</evidence>
<feature type="domain" description="PLD phosphodiesterase" evidence="3">
    <location>
        <begin position="257"/>
        <end position="284"/>
    </location>
</feature>
<dbReference type="AlphaFoldDB" id="A0A5N5X7E7"/>
<dbReference type="Pfam" id="PF13091">
    <property type="entry name" value="PLDc_2"/>
    <property type="match status" value="1"/>
</dbReference>
<feature type="domain" description="PLD phosphodiesterase" evidence="3">
    <location>
        <begin position="544"/>
        <end position="571"/>
    </location>
</feature>
<feature type="signal peptide" evidence="2">
    <location>
        <begin position="1"/>
        <end position="20"/>
    </location>
</feature>
<dbReference type="PANTHER" id="PTHR21248">
    <property type="entry name" value="CARDIOLIPIN SYNTHASE"/>
    <property type="match status" value="1"/>
</dbReference>
<dbReference type="Gene3D" id="3.30.870.10">
    <property type="entry name" value="Endonuclease Chain A"/>
    <property type="match status" value="2"/>
</dbReference>
<dbReference type="Proteomes" id="UP000326565">
    <property type="component" value="Unassembled WGS sequence"/>
</dbReference>
<dbReference type="EMBL" id="ML732178">
    <property type="protein sequence ID" value="KAB8076671.1"/>
    <property type="molecule type" value="Genomic_DNA"/>
</dbReference>
<dbReference type="SMART" id="SM00155">
    <property type="entry name" value="PLDc"/>
    <property type="match status" value="2"/>
</dbReference>
<organism evidence="4 5">
    <name type="scientific">Aspergillus leporis</name>
    <dbReference type="NCBI Taxonomy" id="41062"/>
    <lineage>
        <taxon>Eukaryota</taxon>
        <taxon>Fungi</taxon>
        <taxon>Dikarya</taxon>
        <taxon>Ascomycota</taxon>
        <taxon>Pezizomycotina</taxon>
        <taxon>Eurotiomycetes</taxon>
        <taxon>Eurotiomycetidae</taxon>
        <taxon>Eurotiales</taxon>
        <taxon>Aspergillaceae</taxon>
        <taxon>Aspergillus</taxon>
        <taxon>Aspergillus subgen. Circumdati</taxon>
    </lineage>
</organism>
<dbReference type="SUPFAM" id="SSF56024">
    <property type="entry name" value="Phospholipase D/nuclease"/>
    <property type="match status" value="2"/>
</dbReference>